<evidence type="ECO:0000259" key="3">
    <source>
        <dbReference type="PROSITE" id="PS50157"/>
    </source>
</evidence>
<keyword evidence="1" id="KW-0479">Metal-binding</keyword>
<comment type="caution">
    <text evidence="4">The sequence shown here is derived from an EMBL/GenBank/DDBJ whole genome shotgun (WGS) entry which is preliminary data.</text>
</comment>
<dbReference type="InterPro" id="IPR059095">
    <property type="entry name" value="Znf_C2H2_17_2nd"/>
</dbReference>
<evidence type="ECO:0000313" key="5">
    <source>
        <dbReference type="Proteomes" id="UP000606974"/>
    </source>
</evidence>
<dbReference type="SMART" id="SM00355">
    <property type="entry name" value="ZnF_C2H2"/>
    <property type="match status" value="3"/>
</dbReference>
<keyword evidence="1" id="KW-0862">Zinc</keyword>
<dbReference type="InterPro" id="IPR059009">
    <property type="entry name" value="Znf_C2H2_17_1st"/>
</dbReference>
<gene>
    <name evidence="4" type="ORF">GJ744_009323</name>
</gene>
<dbReference type="Pfam" id="PF26176">
    <property type="entry name" value="zf_C2H2_17_2"/>
    <property type="match status" value="1"/>
</dbReference>
<dbReference type="AlphaFoldDB" id="A0A8H7E3T4"/>
<feature type="domain" description="C2H2-type" evidence="3">
    <location>
        <begin position="224"/>
        <end position="252"/>
    </location>
</feature>
<dbReference type="OrthoDB" id="5412288at2759"/>
<dbReference type="EMBL" id="JAACFV010000055">
    <property type="protein sequence ID" value="KAF7508332.1"/>
    <property type="molecule type" value="Genomic_DNA"/>
</dbReference>
<accession>A0A8H7E3T4</accession>
<evidence type="ECO:0000256" key="1">
    <source>
        <dbReference type="PROSITE-ProRule" id="PRU00042"/>
    </source>
</evidence>
<proteinExistence type="predicted"/>
<dbReference type="Pfam" id="PF26177">
    <property type="entry name" value="zf_C2H2_17_1st"/>
    <property type="match status" value="1"/>
</dbReference>
<feature type="compositionally biased region" description="Basic and acidic residues" evidence="2">
    <location>
        <begin position="1"/>
        <end position="19"/>
    </location>
</feature>
<evidence type="ECO:0000313" key="4">
    <source>
        <dbReference type="EMBL" id="KAF7508332.1"/>
    </source>
</evidence>
<protein>
    <recommendedName>
        <fullName evidence="3">C2H2-type domain-containing protein</fullName>
    </recommendedName>
</protein>
<evidence type="ECO:0000256" key="2">
    <source>
        <dbReference type="SAM" id="MobiDB-lite"/>
    </source>
</evidence>
<name>A0A8H7E3T4_9EURO</name>
<sequence>MDEAMDPNKDHKLKEKESWQPDLNGIEMLSHSTRAGPLRDQSYLKLTDFDLNSFPTDTHQTTFNSTYVSSSEQHIDQQEYNLHLNQYLPNYNSSDRDHVNYGSVNNDDLFSCLHNSQDHYVGEQPSLSTYPGYNMAIETPASVAPIESGNTPGYRTELRCSVPECLQDRKFPSESALRKHEAKHGKPYICQVPDCKHTRFGDKSGLDRHNREVHGSQTHCCPITSCNRHVRGFARKHNLSEHLKRCHSPESPNLAPPSILRQQNHTGDGMRGQQKSYEGESSLEMITGVGGRFREELENLYKKRAEIDVDIEALKRSWALVGENFH</sequence>
<keyword evidence="1" id="KW-0863">Zinc-finger</keyword>
<organism evidence="4 5">
    <name type="scientific">Endocarpon pusillum</name>
    <dbReference type="NCBI Taxonomy" id="364733"/>
    <lineage>
        <taxon>Eukaryota</taxon>
        <taxon>Fungi</taxon>
        <taxon>Dikarya</taxon>
        <taxon>Ascomycota</taxon>
        <taxon>Pezizomycotina</taxon>
        <taxon>Eurotiomycetes</taxon>
        <taxon>Chaetothyriomycetidae</taxon>
        <taxon>Verrucariales</taxon>
        <taxon>Verrucariaceae</taxon>
        <taxon>Endocarpon</taxon>
    </lineage>
</organism>
<feature type="region of interest" description="Disordered" evidence="2">
    <location>
        <begin position="246"/>
        <end position="278"/>
    </location>
</feature>
<dbReference type="GO" id="GO:0008270">
    <property type="term" value="F:zinc ion binding"/>
    <property type="evidence" value="ECO:0007669"/>
    <property type="project" value="UniProtKB-KW"/>
</dbReference>
<feature type="region of interest" description="Disordered" evidence="2">
    <location>
        <begin position="1"/>
        <end position="20"/>
    </location>
</feature>
<reference evidence="4" key="1">
    <citation type="submission" date="2020-02" db="EMBL/GenBank/DDBJ databases">
        <authorList>
            <person name="Palmer J.M."/>
        </authorList>
    </citation>
    <scope>NUCLEOTIDE SEQUENCE</scope>
    <source>
        <strain evidence="4">EPUS1.4</strain>
        <tissue evidence="4">Thallus</tissue>
    </source>
</reference>
<dbReference type="PROSITE" id="PS50157">
    <property type="entry name" value="ZINC_FINGER_C2H2_2"/>
    <property type="match status" value="1"/>
</dbReference>
<dbReference type="InterPro" id="IPR013087">
    <property type="entry name" value="Znf_C2H2_type"/>
</dbReference>
<dbReference type="Gene3D" id="3.30.160.60">
    <property type="entry name" value="Classic Zinc Finger"/>
    <property type="match status" value="1"/>
</dbReference>
<keyword evidence="5" id="KW-1185">Reference proteome</keyword>
<dbReference type="Proteomes" id="UP000606974">
    <property type="component" value="Unassembled WGS sequence"/>
</dbReference>